<evidence type="ECO:0000313" key="8">
    <source>
        <dbReference type="RefSeq" id="XP_052756569.1"/>
    </source>
</evidence>
<dbReference type="PIRSF" id="PIRSF036893">
    <property type="entry name" value="Lipocalin_ApoD"/>
    <property type="match status" value="1"/>
</dbReference>
<dbReference type="InterPro" id="IPR022271">
    <property type="entry name" value="Lipocalin_ApoD"/>
</dbReference>
<dbReference type="InterPro" id="IPR022272">
    <property type="entry name" value="Lipocalin_CS"/>
</dbReference>
<dbReference type="InterPro" id="IPR012674">
    <property type="entry name" value="Calycin"/>
</dbReference>
<accession>Q24996</accession>
<evidence type="ECO:0000256" key="2">
    <source>
        <dbReference type="ARBA" id="ARBA00023157"/>
    </source>
</evidence>
<proteinExistence type="evidence at transcript level"/>
<dbReference type="GeneID" id="113519734"/>
<dbReference type="SUPFAM" id="SSF50814">
    <property type="entry name" value="Lipocalins"/>
    <property type="match status" value="1"/>
</dbReference>
<evidence type="ECO:0000256" key="4">
    <source>
        <dbReference type="RuleBase" id="RU003695"/>
    </source>
</evidence>
<organism evidence="6">
    <name type="scientific">Galleria mellonella</name>
    <name type="common">Greater wax moth</name>
    <dbReference type="NCBI Taxonomy" id="7137"/>
    <lineage>
        <taxon>Eukaryota</taxon>
        <taxon>Metazoa</taxon>
        <taxon>Ecdysozoa</taxon>
        <taxon>Arthropoda</taxon>
        <taxon>Hexapoda</taxon>
        <taxon>Insecta</taxon>
        <taxon>Pterygota</taxon>
        <taxon>Neoptera</taxon>
        <taxon>Endopterygota</taxon>
        <taxon>Lepidoptera</taxon>
        <taxon>Glossata</taxon>
        <taxon>Ditrysia</taxon>
        <taxon>Pyraloidea</taxon>
        <taxon>Pyralidae</taxon>
        <taxon>Galleriinae</taxon>
        <taxon>Galleria</taxon>
    </lineage>
</organism>
<feature type="signal peptide" evidence="3">
    <location>
        <begin position="1"/>
        <end position="17"/>
    </location>
</feature>
<dbReference type="InterPro" id="IPR000566">
    <property type="entry name" value="Lipocln_cytosolic_FA-bd_dom"/>
</dbReference>
<reference evidence="6" key="1">
    <citation type="submission" date="1996-01" db="EMBL/GenBank/DDBJ databases">
        <title>G. mellonella insecticyanin homolog.</title>
        <authorList>
            <person name="Filippov V.A."/>
            <person name="Filippova M.A."/>
            <person name="Sehnal F."/>
        </authorList>
    </citation>
    <scope>NUCLEOTIDE SEQUENCE</scope>
</reference>
<protein>
    <submittedName>
        <fullName evidence="8">Bilin-binding protein</fullName>
    </submittedName>
    <submittedName>
        <fullName evidence="6">Gallerin</fullName>
    </submittedName>
</protein>
<dbReference type="InterPro" id="IPR003057">
    <property type="entry name" value="Invtbrt_color"/>
</dbReference>
<dbReference type="GO" id="GO:0031409">
    <property type="term" value="F:pigment binding"/>
    <property type="evidence" value="ECO:0007669"/>
    <property type="project" value="InterPro"/>
</dbReference>
<comment type="similarity">
    <text evidence="1 3 4">Belongs to the calycin superfamily. Lipocalin family.</text>
</comment>
<reference evidence="8" key="2">
    <citation type="submission" date="2025-05" db="UniProtKB">
        <authorList>
            <consortium name="RefSeq"/>
        </authorList>
    </citation>
    <scope>IDENTIFICATION</scope>
    <source>
        <tissue evidence="8">Whole larvae</tissue>
    </source>
</reference>
<evidence type="ECO:0000313" key="6">
    <source>
        <dbReference type="EMBL" id="AAA85089.1"/>
    </source>
</evidence>
<dbReference type="PANTHER" id="PTHR10612:SF58">
    <property type="entry name" value="APOLIPOPROTEIN D"/>
    <property type="match status" value="1"/>
</dbReference>
<sequence>MLRMVLFAFVAAASASAVHEGKCPDFKPVDNFNLTAYQGVWYEISKTPNDAEKNGKCGQAEYKLEGEVVKVKNSHVVDGVQKYVEGTAKFAEDANKSAKLLVTLTYGAVNRESPLNVIATDYQNYAIAYTCKYDEKSKSHNDSIWILSRAKKLEGDAKTAVDNYLKEHAKEIDASKLVQTDFSEEACKFTSTSAVTEPQTKKQ</sequence>
<evidence type="ECO:0000259" key="5">
    <source>
        <dbReference type="Pfam" id="PF00061"/>
    </source>
</evidence>
<keyword evidence="3" id="KW-0732">Signal</keyword>
<dbReference type="PROSITE" id="PS00213">
    <property type="entry name" value="LIPOCALIN"/>
    <property type="match status" value="1"/>
</dbReference>
<evidence type="ECO:0000256" key="3">
    <source>
        <dbReference type="PIRNR" id="PIRNR036893"/>
    </source>
</evidence>
<name>Q24996_GALME</name>
<dbReference type="PRINTS" id="PR01273">
    <property type="entry name" value="INVTBRTCOLOR"/>
</dbReference>
<dbReference type="Proteomes" id="UP001652740">
    <property type="component" value="Unplaced"/>
</dbReference>
<gene>
    <name evidence="8" type="primary">LOC113519734</name>
</gene>
<keyword evidence="7" id="KW-1185">Reference proteome</keyword>
<dbReference type="RefSeq" id="XP_052756569.1">
    <property type="nucleotide sequence ID" value="XM_052900609.1"/>
</dbReference>
<dbReference type="GO" id="GO:0000302">
    <property type="term" value="P:response to reactive oxygen species"/>
    <property type="evidence" value="ECO:0007669"/>
    <property type="project" value="TreeGrafter"/>
</dbReference>
<dbReference type="OrthoDB" id="565904at2759"/>
<dbReference type="GO" id="GO:0005737">
    <property type="term" value="C:cytoplasm"/>
    <property type="evidence" value="ECO:0007669"/>
    <property type="project" value="TreeGrafter"/>
</dbReference>
<keyword evidence="2" id="KW-1015">Disulfide bond</keyword>
<dbReference type="Gene3D" id="2.40.128.20">
    <property type="match status" value="1"/>
</dbReference>
<feature type="chain" id="PRO_5044536690" evidence="3">
    <location>
        <begin position="18"/>
        <end position="203"/>
    </location>
</feature>
<dbReference type="PANTHER" id="PTHR10612">
    <property type="entry name" value="APOLIPOPROTEIN D"/>
    <property type="match status" value="1"/>
</dbReference>
<dbReference type="Pfam" id="PF00061">
    <property type="entry name" value="Lipocalin"/>
    <property type="match status" value="1"/>
</dbReference>
<dbReference type="GO" id="GO:0006629">
    <property type="term" value="P:lipid metabolic process"/>
    <property type="evidence" value="ECO:0007669"/>
    <property type="project" value="TreeGrafter"/>
</dbReference>
<evidence type="ECO:0000313" key="7">
    <source>
        <dbReference type="Proteomes" id="UP001652740"/>
    </source>
</evidence>
<dbReference type="AlphaFoldDB" id="Q24996"/>
<dbReference type="EMBL" id="L41641">
    <property type="protein sequence ID" value="AAA85089.1"/>
    <property type="molecule type" value="mRNA"/>
</dbReference>
<feature type="domain" description="Lipocalin/cytosolic fatty-acid binding" evidence="5">
    <location>
        <begin position="38"/>
        <end position="183"/>
    </location>
</feature>
<evidence type="ECO:0000256" key="1">
    <source>
        <dbReference type="ARBA" id="ARBA00006889"/>
    </source>
</evidence>